<dbReference type="EMBL" id="PGOL01001024">
    <property type="protein sequence ID" value="PKI61614.1"/>
    <property type="molecule type" value="Genomic_DNA"/>
</dbReference>
<name>A0A218XCX1_PUNGR</name>
<dbReference type="EMBL" id="MTKT01001958">
    <property type="protein sequence ID" value="OWM82784.1"/>
    <property type="molecule type" value="Genomic_DNA"/>
</dbReference>
<dbReference type="Pfam" id="PF04504">
    <property type="entry name" value="GeBP-like_DBD"/>
    <property type="match status" value="1"/>
</dbReference>
<feature type="domain" description="Glabrous enhancer-binding protein-like DBD" evidence="3">
    <location>
        <begin position="162"/>
        <end position="253"/>
    </location>
</feature>
<accession>A0A218XCX1</accession>
<reference evidence="4" key="2">
    <citation type="submission" date="2017-06" db="EMBL/GenBank/DDBJ databases">
        <title>The pomegranate genome and the genomics of punicalagin biosynthesis.</title>
        <authorList>
            <person name="Xu C."/>
        </authorList>
    </citation>
    <scope>NUCLEOTIDE SEQUENCE [LARGE SCALE GENOMIC DNA]</scope>
    <source>
        <tissue evidence="4">Fresh leaf</tissue>
    </source>
</reference>
<organism evidence="4 6">
    <name type="scientific">Punica granatum</name>
    <name type="common">Pomegranate</name>
    <dbReference type="NCBI Taxonomy" id="22663"/>
    <lineage>
        <taxon>Eukaryota</taxon>
        <taxon>Viridiplantae</taxon>
        <taxon>Streptophyta</taxon>
        <taxon>Embryophyta</taxon>
        <taxon>Tracheophyta</taxon>
        <taxon>Spermatophyta</taxon>
        <taxon>Magnoliopsida</taxon>
        <taxon>eudicotyledons</taxon>
        <taxon>Gunneridae</taxon>
        <taxon>Pentapetalae</taxon>
        <taxon>rosids</taxon>
        <taxon>malvids</taxon>
        <taxon>Myrtales</taxon>
        <taxon>Lythraceae</taxon>
        <taxon>Punica</taxon>
    </lineage>
</organism>
<dbReference type="Proteomes" id="UP000197138">
    <property type="component" value="Unassembled WGS sequence"/>
</dbReference>
<evidence type="ECO:0000313" key="4">
    <source>
        <dbReference type="EMBL" id="OWM82784.1"/>
    </source>
</evidence>
<reference evidence="6" key="1">
    <citation type="journal article" date="2017" name="Plant J.">
        <title>The pomegranate (Punica granatum L.) genome and the genomics of punicalagin biosynthesis.</title>
        <authorList>
            <person name="Qin G."/>
            <person name="Xu C."/>
            <person name="Ming R."/>
            <person name="Tang H."/>
            <person name="Guyot R."/>
            <person name="Kramer E.M."/>
            <person name="Hu Y."/>
            <person name="Yi X."/>
            <person name="Qi Y."/>
            <person name="Xu X."/>
            <person name="Gao Z."/>
            <person name="Pan H."/>
            <person name="Jian J."/>
            <person name="Tian Y."/>
            <person name="Yue Z."/>
            <person name="Xu Y."/>
        </authorList>
    </citation>
    <scope>NUCLEOTIDE SEQUENCE [LARGE SCALE GENOMIC DNA]</scope>
    <source>
        <strain evidence="6">cv. Dabenzi</strain>
    </source>
</reference>
<evidence type="ECO:0000313" key="6">
    <source>
        <dbReference type="Proteomes" id="UP000197138"/>
    </source>
</evidence>
<evidence type="ECO:0000313" key="5">
    <source>
        <dbReference type="EMBL" id="PKI61614.1"/>
    </source>
</evidence>
<feature type="compositionally biased region" description="Low complexity" evidence="2">
    <location>
        <begin position="141"/>
        <end position="150"/>
    </location>
</feature>
<dbReference type="GO" id="GO:0005634">
    <property type="term" value="C:nucleus"/>
    <property type="evidence" value="ECO:0007669"/>
    <property type="project" value="TreeGrafter"/>
</dbReference>
<evidence type="ECO:0000256" key="2">
    <source>
        <dbReference type="SAM" id="MobiDB-lite"/>
    </source>
</evidence>
<dbReference type="AlphaFoldDB" id="A0A218XCX1"/>
<evidence type="ECO:0000256" key="1">
    <source>
        <dbReference type="ARBA" id="ARBA00010820"/>
    </source>
</evidence>
<keyword evidence="7" id="KW-1185">Reference proteome</keyword>
<dbReference type="GO" id="GO:0006355">
    <property type="term" value="P:regulation of DNA-templated transcription"/>
    <property type="evidence" value="ECO:0007669"/>
    <property type="project" value="InterPro"/>
</dbReference>
<dbReference type="InterPro" id="IPR007592">
    <property type="entry name" value="GEBP"/>
</dbReference>
<dbReference type="PANTHER" id="PTHR31662:SF33">
    <property type="entry name" value="DNA-BINDING STOREKEEPER PROTEIN TRANSCRIPTIONAL REGULATOR-LIKE PROTEIN"/>
    <property type="match status" value="1"/>
</dbReference>
<dbReference type="PANTHER" id="PTHR31662">
    <property type="entry name" value="BNAANNG10740D PROTEIN-RELATED"/>
    <property type="match status" value="1"/>
</dbReference>
<gene>
    <name evidence="4" type="ORF">CDL15_Pgr008665</name>
    <name evidence="5" type="ORF">CRG98_017989</name>
</gene>
<dbReference type="GeneID" id="116192676"/>
<evidence type="ECO:0000259" key="3">
    <source>
        <dbReference type="Pfam" id="PF04504"/>
    </source>
</evidence>
<comment type="similarity">
    <text evidence="1">Belongs to the GeBP family.</text>
</comment>
<proteinExistence type="inferred from homology"/>
<dbReference type="OrthoDB" id="661680at2759"/>
<dbReference type="Proteomes" id="UP000233551">
    <property type="component" value="Unassembled WGS sequence"/>
</dbReference>
<sequence>MAPKRPAPADKQPPPAVSTDEESSESAGSEEEEEEEDDESYDSDEPRGFQQKAPQPKPSSAPPPRAQTKPQKPVSSSEPESESESDESKGNLAESDSESDCDVTHVAAAKPVEGEGTPKSKKLILKRPAAEDAATTHSKKSNAASRSSRNPGEEGSSKKTPFQRVWSDEDEIAFLEGMIEFWEKRGVDPKLDINSFHEFIKGRLHLAVVPAQLANKIRTCKRKFKNNQARAMNGKGVRPNDRRAYELSRRLWDSEEGIIGENSVPKATKKRKTSTATVVPMKVKGKDKMAETWHNDASPMSLCEAELSRILDGHLNGSSLRRGLEHMSDSRKEKMEEEWEKLQLAELQVQANRALMIHEHANLIINAYKK</sequence>
<feature type="compositionally biased region" description="Acidic residues" evidence="2">
    <location>
        <begin position="19"/>
        <end position="43"/>
    </location>
</feature>
<evidence type="ECO:0000313" key="7">
    <source>
        <dbReference type="Proteomes" id="UP000233551"/>
    </source>
</evidence>
<reference evidence="5 7" key="3">
    <citation type="submission" date="2017-11" db="EMBL/GenBank/DDBJ databases">
        <title>De-novo sequencing of pomegranate (Punica granatum L.) genome.</title>
        <authorList>
            <person name="Akparov Z."/>
            <person name="Amiraslanov A."/>
            <person name="Hajiyeva S."/>
            <person name="Abbasov M."/>
            <person name="Kaur K."/>
            <person name="Hamwieh A."/>
            <person name="Solovyev V."/>
            <person name="Salamov A."/>
            <person name="Braich B."/>
            <person name="Kosarev P."/>
            <person name="Mahmoud A."/>
            <person name="Hajiyev E."/>
            <person name="Babayeva S."/>
            <person name="Izzatullayeva V."/>
            <person name="Mammadov A."/>
            <person name="Mammadov A."/>
            <person name="Sharifova S."/>
            <person name="Ojaghi J."/>
            <person name="Eynullazada K."/>
            <person name="Bayramov B."/>
            <person name="Abdulazimova A."/>
            <person name="Shahmuradov I."/>
        </authorList>
    </citation>
    <scope>NUCLEOTIDE SEQUENCE [LARGE SCALE GENOMIC DNA]</scope>
    <source>
        <strain evidence="5">AG2017</strain>
        <strain evidence="7">cv. AG2017</strain>
        <tissue evidence="5">Leaf</tissue>
    </source>
</reference>
<feature type="region of interest" description="Disordered" evidence="2">
    <location>
        <begin position="1"/>
        <end position="163"/>
    </location>
</feature>
<dbReference type="InterPro" id="IPR053932">
    <property type="entry name" value="GeBP-like_DBD"/>
</dbReference>
<feature type="compositionally biased region" description="Pro residues" evidence="2">
    <location>
        <begin position="55"/>
        <end position="65"/>
    </location>
</feature>
<comment type="caution">
    <text evidence="4">The sequence shown here is derived from an EMBL/GenBank/DDBJ whole genome shotgun (WGS) entry which is preliminary data.</text>
</comment>
<dbReference type="STRING" id="22663.A0A218XCX1"/>
<protein>
    <recommendedName>
        <fullName evidence="3">Glabrous enhancer-binding protein-like DBD domain-containing protein</fullName>
    </recommendedName>
</protein>